<dbReference type="OrthoDB" id="7353449at2"/>
<keyword evidence="2" id="KW-1185">Reference proteome</keyword>
<dbReference type="Pfam" id="PF07310">
    <property type="entry name" value="PAS_5"/>
    <property type="match status" value="1"/>
</dbReference>
<evidence type="ECO:0000313" key="2">
    <source>
        <dbReference type="Proteomes" id="UP000287447"/>
    </source>
</evidence>
<dbReference type="EMBL" id="SADE01000003">
    <property type="protein sequence ID" value="RVU35198.1"/>
    <property type="molecule type" value="Genomic_DNA"/>
</dbReference>
<proteinExistence type="predicted"/>
<protein>
    <submittedName>
        <fullName evidence="1">PAS domain-containing protein</fullName>
    </submittedName>
</protein>
<evidence type="ECO:0000313" key="1">
    <source>
        <dbReference type="EMBL" id="RVU35198.1"/>
    </source>
</evidence>
<gene>
    <name evidence="1" type="ORF">EOI86_20505</name>
</gene>
<dbReference type="RefSeq" id="WP_127767519.1">
    <property type="nucleotide sequence ID" value="NZ_SADE01000003.1"/>
</dbReference>
<dbReference type="AlphaFoldDB" id="A0A437QL14"/>
<organism evidence="1 2">
    <name type="scientific">Hwanghaeella grinnelliae</name>
    <dbReference type="NCBI Taxonomy" id="2500179"/>
    <lineage>
        <taxon>Bacteria</taxon>
        <taxon>Pseudomonadati</taxon>
        <taxon>Pseudomonadota</taxon>
        <taxon>Alphaproteobacteria</taxon>
        <taxon>Rhodospirillales</taxon>
        <taxon>Rhodospirillaceae</taxon>
        <taxon>Hwanghaeella</taxon>
    </lineage>
</organism>
<accession>A0A437QL14</accession>
<dbReference type="InterPro" id="IPR009922">
    <property type="entry name" value="DUF1457"/>
</dbReference>
<sequence length="159" mass="17999">MGEVNVKEEGLDGPDEACDPALGKLLALWMSMVCDNEPPLRQTLDPFTLKPWLGHISIFEALDGNDFVIRLDGSAIVELTGENWTAHRASDVDRKYGSHLVDHLSDVTQTKRPVFHRMMIFQKRHFLASRLLLPIRKSMDGPANQVFLALYMDIVQPEE</sequence>
<dbReference type="Proteomes" id="UP000287447">
    <property type="component" value="Unassembled WGS sequence"/>
</dbReference>
<reference evidence="2" key="1">
    <citation type="submission" date="2019-01" db="EMBL/GenBank/DDBJ databases">
        <title>Gri0909 isolated from a small marine red alga.</title>
        <authorList>
            <person name="Kim J."/>
            <person name="Jeong S.E."/>
            <person name="Jeon C.O."/>
        </authorList>
    </citation>
    <scope>NUCLEOTIDE SEQUENCE [LARGE SCALE GENOMIC DNA]</scope>
    <source>
        <strain evidence="2">Gri0909</strain>
    </source>
</reference>
<name>A0A437QL14_9PROT</name>
<comment type="caution">
    <text evidence="1">The sequence shown here is derived from an EMBL/GenBank/DDBJ whole genome shotgun (WGS) entry which is preliminary data.</text>
</comment>